<evidence type="ECO:0000256" key="1">
    <source>
        <dbReference type="SAM" id="MobiDB-lite"/>
    </source>
</evidence>
<sequence>MMTGERKNHRSPRQKTGTEIDRKIAPITSNSCVSPSPFIEVRPVFGDGSYEQHYHYCTRSRNDSLTSKTASHPRTTPLLLKRLLIHLLGVPPGGTLKALKESASA</sequence>
<keyword evidence="3" id="KW-1185">Reference proteome</keyword>
<organism evidence="2 3">
    <name type="scientific">Araneus ventricosus</name>
    <name type="common">Orbweaver spider</name>
    <name type="synonym">Epeira ventricosa</name>
    <dbReference type="NCBI Taxonomy" id="182803"/>
    <lineage>
        <taxon>Eukaryota</taxon>
        <taxon>Metazoa</taxon>
        <taxon>Ecdysozoa</taxon>
        <taxon>Arthropoda</taxon>
        <taxon>Chelicerata</taxon>
        <taxon>Arachnida</taxon>
        <taxon>Araneae</taxon>
        <taxon>Araneomorphae</taxon>
        <taxon>Entelegynae</taxon>
        <taxon>Araneoidea</taxon>
        <taxon>Araneidae</taxon>
        <taxon>Araneus</taxon>
    </lineage>
</organism>
<proteinExistence type="predicted"/>
<dbReference type="Proteomes" id="UP000499080">
    <property type="component" value="Unassembled WGS sequence"/>
</dbReference>
<dbReference type="EMBL" id="BGPR01003644">
    <property type="protein sequence ID" value="GBM90698.1"/>
    <property type="molecule type" value="Genomic_DNA"/>
</dbReference>
<evidence type="ECO:0000313" key="2">
    <source>
        <dbReference type="EMBL" id="GBM90698.1"/>
    </source>
</evidence>
<gene>
    <name evidence="2" type="ORF">AVEN_192912_1</name>
</gene>
<reference evidence="2 3" key="1">
    <citation type="journal article" date="2019" name="Sci. Rep.">
        <title>Orb-weaving spider Araneus ventricosus genome elucidates the spidroin gene catalogue.</title>
        <authorList>
            <person name="Kono N."/>
            <person name="Nakamura H."/>
            <person name="Ohtoshi R."/>
            <person name="Moran D.A.P."/>
            <person name="Shinohara A."/>
            <person name="Yoshida Y."/>
            <person name="Fujiwara M."/>
            <person name="Mori M."/>
            <person name="Tomita M."/>
            <person name="Arakawa K."/>
        </authorList>
    </citation>
    <scope>NUCLEOTIDE SEQUENCE [LARGE SCALE GENOMIC DNA]</scope>
</reference>
<dbReference type="AlphaFoldDB" id="A0A4Y2JMK2"/>
<protein>
    <submittedName>
        <fullName evidence="2">Uncharacterized protein</fullName>
    </submittedName>
</protein>
<evidence type="ECO:0000313" key="3">
    <source>
        <dbReference type="Proteomes" id="UP000499080"/>
    </source>
</evidence>
<comment type="caution">
    <text evidence="2">The sequence shown here is derived from an EMBL/GenBank/DDBJ whole genome shotgun (WGS) entry which is preliminary data.</text>
</comment>
<accession>A0A4Y2JMK2</accession>
<name>A0A4Y2JMK2_ARAVE</name>
<feature type="region of interest" description="Disordered" evidence="1">
    <location>
        <begin position="1"/>
        <end position="21"/>
    </location>
</feature>